<dbReference type="InterPro" id="IPR029472">
    <property type="entry name" value="Copia-like_N"/>
</dbReference>
<reference evidence="3" key="1">
    <citation type="journal article" date="2017" name="Nature">
        <title>The genome of Chenopodium quinoa.</title>
        <authorList>
            <person name="Jarvis D.E."/>
            <person name="Ho Y.S."/>
            <person name="Lightfoot D.J."/>
            <person name="Schmoeckel S.M."/>
            <person name="Li B."/>
            <person name="Borm T.J.A."/>
            <person name="Ohyanagi H."/>
            <person name="Mineta K."/>
            <person name="Michell C.T."/>
            <person name="Saber N."/>
            <person name="Kharbatia N.M."/>
            <person name="Rupper R.R."/>
            <person name="Sharp A.R."/>
            <person name="Dally N."/>
            <person name="Boughton B.A."/>
            <person name="Woo Y.H."/>
            <person name="Gao G."/>
            <person name="Schijlen E.G.W.M."/>
            <person name="Guo X."/>
            <person name="Momin A.A."/>
            <person name="Negrao S."/>
            <person name="Al-Babili S."/>
            <person name="Gehring C."/>
            <person name="Roessner U."/>
            <person name="Jung C."/>
            <person name="Murphy K."/>
            <person name="Arold S.T."/>
            <person name="Gojobori T."/>
            <person name="van der Linden C.G."/>
            <person name="van Loo E.N."/>
            <person name="Jellen E.N."/>
            <person name="Maughan P.J."/>
            <person name="Tester M."/>
        </authorList>
    </citation>
    <scope>NUCLEOTIDE SEQUENCE [LARGE SCALE GENOMIC DNA]</scope>
    <source>
        <strain evidence="3">cv. PI 614886</strain>
    </source>
</reference>
<evidence type="ECO:0000259" key="1">
    <source>
        <dbReference type="Pfam" id="PF14244"/>
    </source>
</evidence>
<keyword evidence="4" id="KW-1185">Reference proteome</keyword>
<evidence type="ECO:0000313" key="3">
    <source>
        <dbReference type="EnsemblPlants" id="AUR62040035-RA:cds"/>
    </source>
</evidence>
<dbReference type="PANTHER" id="PTHR37610:SF6">
    <property type="entry name" value="GAG-POLYPEPTIDE OF LTR COPIA-TYPE-RELATED"/>
    <property type="match status" value="1"/>
</dbReference>
<dbReference type="PANTHER" id="PTHR37610">
    <property type="entry name" value="CCHC-TYPE DOMAIN-CONTAINING PROTEIN"/>
    <property type="match status" value="1"/>
</dbReference>
<evidence type="ECO:0000259" key="2">
    <source>
        <dbReference type="Pfam" id="PF25597"/>
    </source>
</evidence>
<feature type="domain" description="Retrotransposon Copia-like N-terminal" evidence="1">
    <location>
        <begin position="1"/>
        <end position="40"/>
    </location>
</feature>
<organism evidence="3 4">
    <name type="scientific">Chenopodium quinoa</name>
    <name type="common">Quinoa</name>
    <dbReference type="NCBI Taxonomy" id="63459"/>
    <lineage>
        <taxon>Eukaryota</taxon>
        <taxon>Viridiplantae</taxon>
        <taxon>Streptophyta</taxon>
        <taxon>Embryophyta</taxon>
        <taxon>Tracheophyta</taxon>
        <taxon>Spermatophyta</taxon>
        <taxon>Magnoliopsida</taxon>
        <taxon>eudicotyledons</taxon>
        <taxon>Gunneridae</taxon>
        <taxon>Pentapetalae</taxon>
        <taxon>Caryophyllales</taxon>
        <taxon>Chenopodiaceae</taxon>
        <taxon>Chenopodioideae</taxon>
        <taxon>Atripliceae</taxon>
        <taxon>Chenopodium</taxon>
    </lineage>
</organism>
<dbReference type="AlphaFoldDB" id="A0A803N3W4"/>
<accession>A0A803N3W4</accession>
<dbReference type="Proteomes" id="UP000596660">
    <property type="component" value="Unplaced"/>
</dbReference>
<dbReference type="Pfam" id="PF25597">
    <property type="entry name" value="SH3_retrovirus"/>
    <property type="match status" value="1"/>
</dbReference>
<feature type="domain" description="Retroviral polymerase SH3-like" evidence="2">
    <location>
        <begin position="291"/>
        <end position="352"/>
    </location>
</feature>
<proteinExistence type="predicted"/>
<evidence type="ECO:0000313" key="4">
    <source>
        <dbReference type="Proteomes" id="UP000596660"/>
    </source>
</evidence>
<protein>
    <submittedName>
        <fullName evidence="3">Uncharacterized protein</fullName>
    </submittedName>
</protein>
<dbReference type="Pfam" id="PF14244">
    <property type="entry name" value="Retrotran_gag_3"/>
    <property type="match status" value="1"/>
</dbReference>
<dbReference type="EnsemblPlants" id="AUR62040035-RA">
    <property type="protein sequence ID" value="AUR62040035-RA:cds"/>
    <property type="gene ID" value="AUR62040035"/>
</dbReference>
<dbReference type="Gramene" id="AUR62040035-RA">
    <property type="protein sequence ID" value="AUR62040035-RA:cds"/>
    <property type="gene ID" value="AUR62040035"/>
</dbReference>
<sequence>MKLVSEKFDGNGYGDWKRSMLISLLAKNKLGFFYESIVKPCGNSAVLKAWESCNSMIISWILGVLDNNLARSVLYFSTGREIWVNLEERYGASSGTNLYSLDCTCLITQRMLKSQQDKRLVQFLMKLNDGLRCYKLHGYPPGHFKNDDKNKKVAAALQTCDSETEYTFDDQGRIIIIAGHTQQLMSMMMKQKQDGRRVHITHKGDVQINDNITLKDVLYVEDFKSSLMKPQVLGKLKKGLYYLEDVVRKESVMIQVHIGNDMPLKVLLNKSPYEKLFGVPPNLDYMRAFGCLCFVSTNKQGRTKFDPKDSIHVFIGYIPSQKGYKVLDMDTLRVHVSGDVVFKEQHFFFHVTSQTHTPQNTQSPFFLPLVTNFTPWHDSSIPELFQ</sequence>
<dbReference type="InterPro" id="IPR057670">
    <property type="entry name" value="SH3_retrovirus"/>
</dbReference>
<reference evidence="3" key="2">
    <citation type="submission" date="2021-03" db="UniProtKB">
        <authorList>
            <consortium name="EnsemblPlants"/>
        </authorList>
    </citation>
    <scope>IDENTIFICATION</scope>
</reference>
<name>A0A803N3W4_CHEQI</name>